<feature type="domain" description="D-glucuronyl C5-epimerase C-terminal" evidence="2">
    <location>
        <begin position="135"/>
        <end position="309"/>
    </location>
</feature>
<evidence type="ECO:0000313" key="4">
    <source>
        <dbReference type="Proteomes" id="UP001595748"/>
    </source>
</evidence>
<keyword evidence="4" id="KW-1185">Reference proteome</keyword>
<evidence type="ECO:0000313" key="3">
    <source>
        <dbReference type="EMBL" id="MFC3859386.1"/>
    </source>
</evidence>
<keyword evidence="1" id="KW-0732">Signal</keyword>
<name>A0ABV8A1Y5_9DEIO</name>
<dbReference type="Proteomes" id="UP001595748">
    <property type="component" value="Unassembled WGS sequence"/>
</dbReference>
<comment type="caution">
    <text evidence="3">The sequence shown here is derived from an EMBL/GenBank/DDBJ whole genome shotgun (WGS) entry which is preliminary data.</text>
</comment>
<protein>
    <submittedName>
        <fullName evidence="3">D-glucuronyl C5-epimerase family protein</fullName>
    </submittedName>
</protein>
<dbReference type="PANTHER" id="PTHR13174">
    <property type="entry name" value="D-GLUCURONYL C5-EPIMERASE"/>
    <property type="match status" value="1"/>
</dbReference>
<evidence type="ECO:0000256" key="1">
    <source>
        <dbReference type="SAM" id="SignalP"/>
    </source>
</evidence>
<feature type="chain" id="PRO_5045377053" evidence="1">
    <location>
        <begin position="19"/>
        <end position="320"/>
    </location>
</feature>
<dbReference type="InterPro" id="IPR039721">
    <property type="entry name" value="C5-epimerase"/>
</dbReference>
<proteinExistence type="predicted"/>
<sequence length="320" mass="35778">MKKIILVGFLALSSVANAQYNPLAGFMWCRGASPVLPATLPAQKEIDVKYKADVNGVPMYTIRDKDEYHPVFMMHMAWKSYSQWIVTKDDGYAVLPLKVADWLVANQDQNTGYWRYPFSYTVSGTVPANAPAGTTGVQFEAGWGSAMAQGFAIGLLARVAALKGPEAGKAYLEAAHMGLKPFDVPVSRGGLLVRLDGRPWYEEYPTPKPSYVLNGFIYSLFGLYDMATLHKDVTAQRLYDNGLNTLKYALPKYDVPEQKKNWYHLAHLTMGAAPYLANKEYQPLHATQLKMLQCIKPDPVLNEWQLKWEGYLAPQSPSTK</sequence>
<dbReference type="PANTHER" id="PTHR13174:SF3">
    <property type="entry name" value="D-GLUCURONYL C5-EPIMERASE"/>
    <property type="match status" value="1"/>
</dbReference>
<feature type="signal peptide" evidence="1">
    <location>
        <begin position="1"/>
        <end position="18"/>
    </location>
</feature>
<dbReference type="InterPro" id="IPR010598">
    <property type="entry name" value="C5-epim_C"/>
</dbReference>
<dbReference type="Pfam" id="PF06662">
    <property type="entry name" value="C5-epim_C"/>
    <property type="match status" value="1"/>
</dbReference>
<dbReference type="EMBL" id="JBHRZF010000011">
    <property type="protein sequence ID" value="MFC3859386.1"/>
    <property type="molecule type" value="Genomic_DNA"/>
</dbReference>
<organism evidence="3 4">
    <name type="scientific">Deinococcus antarcticus</name>
    <dbReference type="NCBI Taxonomy" id="1298767"/>
    <lineage>
        <taxon>Bacteria</taxon>
        <taxon>Thermotogati</taxon>
        <taxon>Deinococcota</taxon>
        <taxon>Deinococci</taxon>
        <taxon>Deinococcales</taxon>
        <taxon>Deinococcaceae</taxon>
        <taxon>Deinococcus</taxon>
    </lineage>
</organism>
<gene>
    <name evidence="3" type="ORF">ACFOPQ_01175</name>
</gene>
<dbReference type="RefSeq" id="WP_380075552.1">
    <property type="nucleotide sequence ID" value="NZ_JBHRZF010000011.1"/>
</dbReference>
<accession>A0ABV8A1Y5</accession>
<reference evidence="4" key="1">
    <citation type="journal article" date="2019" name="Int. J. Syst. Evol. Microbiol.">
        <title>The Global Catalogue of Microorganisms (GCM) 10K type strain sequencing project: providing services to taxonomists for standard genome sequencing and annotation.</title>
        <authorList>
            <consortium name="The Broad Institute Genomics Platform"/>
            <consortium name="The Broad Institute Genome Sequencing Center for Infectious Disease"/>
            <person name="Wu L."/>
            <person name="Ma J."/>
        </authorList>
    </citation>
    <scope>NUCLEOTIDE SEQUENCE [LARGE SCALE GENOMIC DNA]</scope>
    <source>
        <strain evidence="4">CCTCC AB 2013263</strain>
    </source>
</reference>
<evidence type="ECO:0000259" key="2">
    <source>
        <dbReference type="Pfam" id="PF06662"/>
    </source>
</evidence>